<comment type="caution">
    <text evidence="2">The sequence shown here is derived from an EMBL/GenBank/DDBJ whole genome shotgun (WGS) entry which is preliminary data.</text>
</comment>
<accession>A0ABR7LR92</accession>
<sequence length="122" mass="13607">MSAIYTDLIDQFINAINESDAARRRSTIEQIFTPDCTYTDPEVAVEGLESLDAAFSSLKERTPPGFRFSLRAPVDVHHDQARFFWQFGQADAATPAATGSDVALFAGGRIRHIYAFFDTRND</sequence>
<protein>
    <submittedName>
        <fullName evidence="2">Nuclear transport factor 2 family protein</fullName>
    </submittedName>
</protein>
<dbReference type="Gene3D" id="3.10.450.50">
    <property type="match status" value="1"/>
</dbReference>
<proteinExistence type="predicted"/>
<evidence type="ECO:0000313" key="3">
    <source>
        <dbReference type="Proteomes" id="UP000805614"/>
    </source>
</evidence>
<dbReference type="RefSeq" id="WP_187244363.1">
    <property type="nucleotide sequence ID" value="NZ_BAAAOK010000005.1"/>
</dbReference>
<dbReference type="EMBL" id="JABVEC010000012">
    <property type="protein sequence ID" value="MBC6467360.1"/>
    <property type="molecule type" value="Genomic_DNA"/>
</dbReference>
<evidence type="ECO:0000259" key="1">
    <source>
        <dbReference type="Pfam" id="PF12680"/>
    </source>
</evidence>
<feature type="domain" description="SnoaL-like" evidence="1">
    <location>
        <begin position="10"/>
        <end position="112"/>
    </location>
</feature>
<reference evidence="2 3" key="1">
    <citation type="submission" date="2020-06" db="EMBL/GenBank/DDBJ databases">
        <title>Actinomadura xiongansis sp. nov., isolated from soil of Baiyangdian.</title>
        <authorList>
            <person name="Zhang X."/>
        </authorList>
    </citation>
    <scope>NUCLEOTIDE SEQUENCE [LARGE SCALE GENOMIC DNA]</scope>
    <source>
        <strain evidence="2 3">HBUM206468</strain>
    </source>
</reference>
<name>A0ABR7LR92_9ACTN</name>
<organism evidence="2 3">
    <name type="scientific">Actinomadura alba</name>
    <dbReference type="NCBI Taxonomy" id="406431"/>
    <lineage>
        <taxon>Bacteria</taxon>
        <taxon>Bacillati</taxon>
        <taxon>Actinomycetota</taxon>
        <taxon>Actinomycetes</taxon>
        <taxon>Streptosporangiales</taxon>
        <taxon>Thermomonosporaceae</taxon>
        <taxon>Actinomadura</taxon>
    </lineage>
</organism>
<dbReference type="Pfam" id="PF12680">
    <property type="entry name" value="SnoaL_2"/>
    <property type="match status" value="1"/>
</dbReference>
<dbReference type="InterPro" id="IPR032710">
    <property type="entry name" value="NTF2-like_dom_sf"/>
</dbReference>
<dbReference type="Proteomes" id="UP000805614">
    <property type="component" value="Unassembled WGS sequence"/>
</dbReference>
<evidence type="ECO:0000313" key="2">
    <source>
        <dbReference type="EMBL" id="MBC6467360.1"/>
    </source>
</evidence>
<dbReference type="InterPro" id="IPR037401">
    <property type="entry name" value="SnoaL-like"/>
</dbReference>
<gene>
    <name evidence="2" type="ORF">HKK74_17935</name>
</gene>
<dbReference type="SUPFAM" id="SSF54427">
    <property type="entry name" value="NTF2-like"/>
    <property type="match status" value="1"/>
</dbReference>
<keyword evidence="3" id="KW-1185">Reference proteome</keyword>